<accession>A0ABR1FJX6</accession>
<comment type="caution">
    <text evidence="2">The sequence shown here is derived from an EMBL/GenBank/DDBJ whole genome shotgun (WGS) entry which is preliminary data.</text>
</comment>
<keyword evidence="1" id="KW-0812">Transmembrane</keyword>
<name>A0ABR1FJX6_AURAN</name>
<reference evidence="2 3" key="1">
    <citation type="submission" date="2024-03" db="EMBL/GenBank/DDBJ databases">
        <title>Aureococcus anophagefferens CCMP1851 and Kratosvirus quantuckense: Draft genome of a second virus-susceptible host strain in the model system.</title>
        <authorList>
            <person name="Chase E."/>
            <person name="Truchon A.R."/>
            <person name="Schepens W."/>
            <person name="Wilhelm S.W."/>
        </authorList>
    </citation>
    <scope>NUCLEOTIDE SEQUENCE [LARGE SCALE GENOMIC DNA]</scope>
    <source>
        <strain evidence="2 3">CCMP1851</strain>
    </source>
</reference>
<protein>
    <submittedName>
        <fullName evidence="2">Uncharacterized protein</fullName>
    </submittedName>
</protein>
<evidence type="ECO:0000256" key="1">
    <source>
        <dbReference type="SAM" id="Phobius"/>
    </source>
</evidence>
<keyword evidence="3" id="KW-1185">Reference proteome</keyword>
<gene>
    <name evidence="2" type="ORF">SO694_00030130</name>
</gene>
<dbReference type="Pfam" id="PF04749">
    <property type="entry name" value="PLAC8"/>
    <property type="match status" value="1"/>
</dbReference>
<feature type="transmembrane region" description="Helical" evidence="1">
    <location>
        <begin position="147"/>
        <end position="169"/>
    </location>
</feature>
<keyword evidence="1" id="KW-0472">Membrane</keyword>
<dbReference type="InterPro" id="IPR006461">
    <property type="entry name" value="PLAC_motif_containing"/>
</dbReference>
<sequence length="232" mass="24736">MEKVRYQDVEMQAAATELPTVHATVVPPSQPIVVAAQPVPVTAQIVGQPPGAPPGGFVVAAAAAPRPAPGRWIVSTLEPLCDGFSCCGPPEHKASCQLWWCACCLPCVVIGQLSERVVRKGSYRGTLFGAFVLGEIVKMAIGPLGLAPFYSLELAIDLLVWAIYAHYLLKIRARIRERDQIPDDGSLAECCCAYWCNPCVLCATAGHDLKVAGQLYAPTENGQMGGRTLSCC</sequence>
<organism evidence="2 3">
    <name type="scientific">Aureococcus anophagefferens</name>
    <name type="common">Harmful bloom alga</name>
    <dbReference type="NCBI Taxonomy" id="44056"/>
    <lineage>
        <taxon>Eukaryota</taxon>
        <taxon>Sar</taxon>
        <taxon>Stramenopiles</taxon>
        <taxon>Ochrophyta</taxon>
        <taxon>Pelagophyceae</taxon>
        <taxon>Pelagomonadales</taxon>
        <taxon>Pelagomonadaceae</taxon>
        <taxon>Aureococcus</taxon>
    </lineage>
</organism>
<evidence type="ECO:0000313" key="3">
    <source>
        <dbReference type="Proteomes" id="UP001363151"/>
    </source>
</evidence>
<dbReference type="EMBL" id="JBBJCI010000370">
    <property type="protein sequence ID" value="KAK7232213.1"/>
    <property type="molecule type" value="Genomic_DNA"/>
</dbReference>
<evidence type="ECO:0000313" key="2">
    <source>
        <dbReference type="EMBL" id="KAK7232213.1"/>
    </source>
</evidence>
<dbReference type="Proteomes" id="UP001363151">
    <property type="component" value="Unassembled WGS sequence"/>
</dbReference>
<proteinExistence type="predicted"/>
<keyword evidence="1" id="KW-1133">Transmembrane helix</keyword>
<feature type="transmembrane region" description="Helical" evidence="1">
    <location>
        <begin position="123"/>
        <end position="141"/>
    </location>
</feature>